<name>A0AA39R4U9_9LECA</name>
<dbReference type="Proteomes" id="UP001166286">
    <property type="component" value="Unassembled WGS sequence"/>
</dbReference>
<organism evidence="2 3">
    <name type="scientific">Cladonia borealis</name>
    <dbReference type="NCBI Taxonomy" id="184061"/>
    <lineage>
        <taxon>Eukaryota</taxon>
        <taxon>Fungi</taxon>
        <taxon>Dikarya</taxon>
        <taxon>Ascomycota</taxon>
        <taxon>Pezizomycotina</taxon>
        <taxon>Lecanoromycetes</taxon>
        <taxon>OSLEUM clade</taxon>
        <taxon>Lecanoromycetidae</taxon>
        <taxon>Lecanorales</taxon>
        <taxon>Lecanorineae</taxon>
        <taxon>Cladoniaceae</taxon>
        <taxon>Cladonia</taxon>
    </lineage>
</organism>
<dbReference type="AlphaFoldDB" id="A0AA39R4U9"/>
<proteinExistence type="predicted"/>
<gene>
    <name evidence="2" type="ORF">JMJ35_004339</name>
</gene>
<feature type="compositionally biased region" description="Gly residues" evidence="1">
    <location>
        <begin position="128"/>
        <end position="138"/>
    </location>
</feature>
<dbReference type="EMBL" id="JAFEKC020000008">
    <property type="protein sequence ID" value="KAK0513353.1"/>
    <property type="molecule type" value="Genomic_DNA"/>
</dbReference>
<reference evidence="2" key="1">
    <citation type="submission" date="2023-03" db="EMBL/GenBank/DDBJ databases">
        <title>Complete genome of Cladonia borealis.</title>
        <authorList>
            <person name="Park H."/>
        </authorList>
    </citation>
    <scope>NUCLEOTIDE SEQUENCE</scope>
    <source>
        <strain evidence="2">ANT050790</strain>
    </source>
</reference>
<evidence type="ECO:0000313" key="3">
    <source>
        <dbReference type="Proteomes" id="UP001166286"/>
    </source>
</evidence>
<feature type="region of interest" description="Disordered" evidence="1">
    <location>
        <begin position="126"/>
        <end position="146"/>
    </location>
</feature>
<accession>A0AA39R4U9</accession>
<protein>
    <submittedName>
        <fullName evidence="2">Uncharacterized protein</fullName>
    </submittedName>
</protein>
<keyword evidence="3" id="KW-1185">Reference proteome</keyword>
<evidence type="ECO:0000256" key="1">
    <source>
        <dbReference type="SAM" id="MobiDB-lite"/>
    </source>
</evidence>
<evidence type="ECO:0000313" key="2">
    <source>
        <dbReference type="EMBL" id="KAK0513353.1"/>
    </source>
</evidence>
<comment type="caution">
    <text evidence="2">The sequence shown here is derived from an EMBL/GenBank/DDBJ whole genome shotgun (WGS) entry which is preliminary data.</text>
</comment>
<sequence length="146" mass="15623">MVELGLLLYQICAGENIDYGNGDNGLSKAKRMAQKELSKVDYAVGTTLAEIVQDLLSPNTLVPPDGETAYKGETDYLLDAITTLTSYEHHVEDTATGTEYAQIKFPGKAHSFQEPPPNTYTNLDGHGIHVGAGAGEVGHGSQSEQN</sequence>